<proteinExistence type="predicted"/>
<accession>A0A1Y5PH59</accession>
<evidence type="ECO:0000313" key="1">
    <source>
        <dbReference type="EMBL" id="SBS76790.1"/>
    </source>
</evidence>
<dbReference type="AlphaFoldDB" id="A0A1Y5PH59"/>
<reference evidence="1" key="1">
    <citation type="submission" date="2016-03" db="EMBL/GenBank/DDBJ databases">
        <authorList>
            <person name="Ploux O."/>
        </authorList>
    </citation>
    <scope>NUCLEOTIDE SEQUENCE</scope>
    <source>
        <strain evidence="1">UC10</strain>
    </source>
</reference>
<name>A0A1Y5PH59_9MYCO</name>
<dbReference type="EMBL" id="FLQS01000030">
    <property type="protein sequence ID" value="SBS76790.1"/>
    <property type="molecule type" value="Genomic_DNA"/>
</dbReference>
<sequence length="310" mass="32347">MCGVVELPVRVKVAGRTGCGERTVTRVLRGAGVVIADPQASADLDIYVLAETLKPEDRRALTESPGPVVAVLNKADLAGFGGPGPVATATAHCRRLGDLTGVPFYPLAGLAAVAAVDGTVIDDELVDALRALTTDPADLGSTDRFTVTAHRLPHAIRQRLLTQLDLFGIAHGVLALRNGADRAGLVAALRRASAVDGLLGGIHAAAAPVRYRRLTEAHAAEFPAAGEMDAHVAARMAAAIEVVRAAGMPVDGGVTAAAHLRRAIIWQRYSRGPVSRLHRCCGADIARGSLRLWERAGGVAEPLEPLELKP</sequence>
<organism evidence="1">
    <name type="scientific">uncultured Mycobacterium sp</name>
    <dbReference type="NCBI Taxonomy" id="171292"/>
    <lineage>
        <taxon>Bacteria</taxon>
        <taxon>Bacillati</taxon>
        <taxon>Actinomycetota</taxon>
        <taxon>Actinomycetes</taxon>
        <taxon>Mycobacteriales</taxon>
        <taxon>Mycobacteriaceae</taxon>
        <taxon>Mycobacterium</taxon>
        <taxon>environmental samples</taxon>
    </lineage>
</organism>
<protein>
    <submittedName>
        <fullName evidence="1">Uncharacterized protein</fullName>
    </submittedName>
</protein>
<gene>
    <name evidence="1" type="ORF">MHPYR_360056</name>
</gene>